<sequence>MEPAAGPGLAAGPDGAGAPDAARDRSAGADDRRGLPGPLRSRREGRAVVGAGGGRVGGGLRRAEPRPAAPAERTRARPPARAAGGAPAMGLQPRRAAGPCPPAGRCAALPWARGDEQDGVPGRAASLPPLLPAPPAAAAARAQPKKPTATAVPRKAAPRPADEKVARKARGAPAERAGPVSGSWPCTLQRRPPAERGARPQPGAPQPRGRPGAPGAGGRSCESPGGSAGEPRFALSLPPEAVRLLQRRSTERQRAQPGTGTGGTAAARRGARSGGDVRALLKVSLLNDRHRYDDEEYEEEEAAAPGAAPDEGLVRKCTEWLRGVESAAGRERGDRLGSLPHLGATLTEGVMVS</sequence>
<feature type="compositionally biased region" description="Basic and acidic residues" evidence="1">
    <location>
        <begin position="21"/>
        <end position="34"/>
    </location>
</feature>
<reference evidence="2" key="1">
    <citation type="submission" date="2015-11" db="EMBL/GenBank/DDBJ databases">
        <authorList>
            <consortium name="International Coturnix japonica Genome Analysis Consortium"/>
            <person name="Warren W."/>
            <person name="Burt D.W."/>
            <person name="Antin P.B."/>
            <person name="Lanford R."/>
            <person name="Gros J."/>
            <person name="Wilson R.K."/>
        </authorList>
    </citation>
    <scope>NUCLEOTIDE SEQUENCE [LARGE SCALE GENOMIC DNA]</scope>
</reference>
<feature type="compositionally biased region" description="Low complexity" evidence="1">
    <location>
        <begin position="77"/>
        <end position="108"/>
    </location>
</feature>
<organism evidence="2 3">
    <name type="scientific">Coturnix japonica</name>
    <name type="common">Japanese quail</name>
    <name type="synonym">Coturnix coturnix japonica</name>
    <dbReference type="NCBI Taxonomy" id="93934"/>
    <lineage>
        <taxon>Eukaryota</taxon>
        <taxon>Metazoa</taxon>
        <taxon>Chordata</taxon>
        <taxon>Craniata</taxon>
        <taxon>Vertebrata</taxon>
        <taxon>Euteleostomi</taxon>
        <taxon>Archelosauria</taxon>
        <taxon>Archosauria</taxon>
        <taxon>Dinosauria</taxon>
        <taxon>Saurischia</taxon>
        <taxon>Theropoda</taxon>
        <taxon>Coelurosauria</taxon>
        <taxon>Aves</taxon>
        <taxon>Neognathae</taxon>
        <taxon>Galloanserae</taxon>
        <taxon>Galliformes</taxon>
        <taxon>Phasianidae</taxon>
        <taxon>Perdicinae</taxon>
        <taxon>Coturnix</taxon>
    </lineage>
</organism>
<dbReference type="Pfam" id="PF15671">
    <property type="entry name" value="PRR18"/>
    <property type="match status" value="1"/>
</dbReference>
<evidence type="ECO:0000256" key="1">
    <source>
        <dbReference type="SAM" id="MobiDB-lite"/>
    </source>
</evidence>
<dbReference type="GeneTree" id="ENSGT00390000002164"/>
<accession>A0A8C2SUK8</accession>
<name>A0A8C2SUK8_COTJA</name>
<gene>
    <name evidence="2" type="primary">PRR18</name>
</gene>
<dbReference type="AlphaFoldDB" id="A0A8C2SUK8"/>
<evidence type="ECO:0000313" key="2">
    <source>
        <dbReference type="Ensembl" id="ENSCJPP00005003980.1"/>
    </source>
</evidence>
<dbReference type="Proteomes" id="UP000694412">
    <property type="component" value="Chromosome 3"/>
</dbReference>
<evidence type="ECO:0000313" key="3">
    <source>
        <dbReference type="Proteomes" id="UP000694412"/>
    </source>
</evidence>
<feature type="compositionally biased region" description="Low complexity" evidence="1">
    <location>
        <begin position="1"/>
        <end position="20"/>
    </location>
</feature>
<reference evidence="2" key="2">
    <citation type="submission" date="2025-08" db="UniProtKB">
        <authorList>
            <consortium name="Ensembl"/>
        </authorList>
    </citation>
    <scope>IDENTIFICATION</scope>
</reference>
<feature type="region of interest" description="Disordered" evidence="1">
    <location>
        <begin position="1"/>
        <end position="311"/>
    </location>
</feature>
<keyword evidence="3" id="KW-1185">Reference proteome</keyword>
<protein>
    <submittedName>
        <fullName evidence="2">Proline rich 18</fullName>
    </submittedName>
</protein>
<feature type="compositionally biased region" description="Gly residues" evidence="1">
    <location>
        <begin position="50"/>
        <end position="60"/>
    </location>
</feature>
<proteinExistence type="predicted"/>
<reference evidence="2" key="3">
    <citation type="submission" date="2025-09" db="UniProtKB">
        <authorList>
            <consortium name="Ensembl"/>
        </authorList>
    </citation>
    <scope>IDENTIFICATION</scope>
</reference>
<dbReference type="Ensembl" id="ENSCJPT00005006840.1">
    <property type="protein sequence ID" value="ENSCJPP00005003980.1"/>
    <property type="gene ID" value="ENSCJPG00005004044.1"/>
</dbReference>
<feature type="compositionally biased region" description="Low complexity" evidence="1">
    <location>
        <begin position="136"/>
        <end position="151"/>
    </location>
</feature>
<dbReference type="InterPro" id="IPR031369">
    <property type="entry name" value="PRR18"/>
</dbReference>